<feature type="domain" description="HTH cro/C1-type" evidence="2">
    <location>
        <begin position="18"/>
        <end position="72"/>
    </location>
</feature>
<dbReference type="Gene3D" id="1.10.260.40">
    <property type="entry name" value="lambda repressor-like DNA-binding domains"/>
    <property type="match status" value="1"/>
</dbReference>
<dbReference type="EMBL" id="DVIU01000298">
    <property type="protein sequence ID" value="HIS37831.1"/>
    <property type="molecule type" value="Genomic_DNA"/>
</dbReference>
<evidence type="ECO:0000259" key="2">
    <source>
        <dbReference type="PROSITE" id="PS50943"/>
    </source>
</evidence>
<evidence type="ECO:0000313" key="4">
    <source>
        <dbReference type="Proteomes" id="UP000823928"/>
    </source>
</evidence>
<dbReference type="GO" id="GO:0003677">
    <property type="term" value="F:DNA binding"/>
    <property type="evidence" value="ECO:0007669"/>
    <property type="project" value="UniProtKB-KW"/>
</dbReference>
<dbReference type="Pfam" id="PF01381">
    <property type="entry name" value="HTH_3"/>
    <property type="match status" value="1"/>
</dbReference>
<dbReference type="PANTHER" id="PTHR46558:SF4">
    <property type="entry name" value="DNA-BIDING PHAGE PROTEIN"/>
    <property type="match status" value="1"/>
</dbReference>
<protein>
    <submittedName>
        <fullName evidence="3">Helix-turn-helix transcriptional regulator</fullName>
    </submittedName>
</protein>
<dbReference type="SUPFAM" id="SSF47413">
    <property type="entry name" value="lambda repressor-like DNA-binding domains"/>
    <property type="match status" value="1"/>
</dbReference>
<proteinExistence type="predicted"/>
<accession>A0A9D1F1U9</accession>
<reference evidence="3" key="1">
    <citation type="submission" date="2020-10" db="EMBL/GenBank/DDBJ databases">
        <authorList>
            <person name="Gilroy R."/>
        </authorList>
    </citation>
    <scope>NUCLEOTIDE SEQUENCE</scope>
    <source>
        <strain evidence="3">6276</strain>
    </source>
</reference>
<dbReference type="InterPro" id="IPR001387">
    <property type="entry name" value="Cro/C1-type_HTH"/>
</dbReference>
<gene>
    <name evidence="3" type="ORF">IAC10_14600</name>
</gene>
<reference evidence="3" key="2">
    <citation type="journal article" date="2021" name="PeerJ">
        <title>Extensive microbial diversity within the chicken gut microbiome revealed by metagenomics and culture.</title>
        <authorList>
            <person name="Gilroy R."/>
            <person name="Ravi A."/>
            <person name="Getino M."/>
            <person name="Pursley I."/>
            <person name="Horton D.L."/>
            <person name="Alikhan N.F."/>
            <person name="Baker D."/>
            <person name="Gharbi K."/>
            <person name="Hall N."/>
            <person name="Watson M."/>
            <person name="Adriaenssens E.M."/>
            <person name="Foster-Nyarko E."/>
            <person name="Jarju S."/>
            <person name="Secka A."/>
            <person name="Antonio M."/>
            <person name="Oren A."/>
            <person name="Chaudhuri R.R."/>
            <person name="La Ragione R."/>
            <person name="Hildebrand F."/>
            <person name="Pallen M.J."/>
        </authorList>
    </citation>
    <scope>NUCLEOTIDE SEQUENCE</scope>
    <source>
        <strain evidence="3">6276</strain>
    </source>
</reference>
<keyword evidence="1" id="KW-0238">DNA-binding</keyword>
<dbReference type="Proteomes" id="UP000823928">
    <property type="component" value="Unassembled WGS sequence"/>
</dbReference>
<dbReference type="InterPro" id="IPR010982">
    <property type="entry name" value="Lambda_DNA-bd_dom_sf"/>
</dbReference>
<evidence type="ECO:0000256" key="1">
    <source>
        <dbReference type="ARBA" id="ARBA00023125"/>
    </source>
</evidence>
<sequence length="76" mass="8745">MNIDITKEELLKKFGLNVKIARMKKGLTQEQLADLMNIHLTYIARIETGKINMSLGKILELAKFLNVDINKLLFIE</sequence>
<name>A0A9D1F1U9_9BACT</name>
<organism evidence="3 4">
    <name type="scientific">Candidatus Scatousia excrementigallinarum</name>
    <dbReference type="NCBI Taxonomy" id="2840935"/>
    <lineage>
        <taxon>Bacteria</taxon>
        <taxon>Candidatus Scatousia</taxon>
    </lineage>
</organism>
<dbReference type="SMART" id="SM00530">
    <property type="entry name" value="HTH_XRE"/>
    <property type="match status" value="1"/>
</dbReference>
<dbReference type="PANTHER" id="PTHR46558">
    <property type="entry name" value="TRACRIPTIONAL REGULATORY PROTEIN-RELATED-RELATED"/>
    <property type="match status" value="1"/>
</dbReference>
<dbReference type="AlphaFoldDB" id="A0A9D1F1U9"/>
<comment type="caution">
    <text evidence="3">The sequence shown here is derived from an EMBL/GenBank/DDBJ whole genome shotgun (WGS) entry which is preliminary data.</text>
</comment>
<evidence type="ECO:0000313" key="3">
    <source>
        <dbReference type="EMBL" id="HIS37831.1"/>
    </source>
</evidence>
<dbReference type="CDD" id="cd00093">
    <property type="entry name" value="HTH_XRE"/>
    <property type="match status" value="1"/>
</dbReference>
<dbReference type="PROSITE" id="PS50943">
    <property type="entry name" value="HTH_CROC1"/>
    <property type="match status" value="1"/>
</dbReference>